<gene>
    <name evidence="2" type="ORF">BDCG_17012</name>
</gene>
<evidence type="ECO:0000256" key="1">
    <source>
        <dbReference type="SAM" id="Phobius"/>
    </source>
</evidence>
<accession>A0ABX2VVT0</accession>
<dbReference type="RefSeq" id="XP_045280997.1">
    <property type="nucleotide sequence ID" value="XM_045426180.1"/>
</dbReference>
<keyword evidence="3" id="KW-1185">Reference proteome</keyword>
<sequence>MPLRNANIQWMKQGKRGQWAGAWGRGLGRPCPVHCINVYTENSIIPPPSPPLPSPPPNYKSCIQNIVLFIYFLPSFVLHAGASLLSRTGKHLLNFIKFKASRSLFNPIHAKANFHRTSPNDFRATSENHMIKVVIILTPSTTPGCPS</sequence>
<feature type="transmembrane region" description="Helical" evidence="1">
    <location>
        <begin position="63"/>
        <end position="85"/>
    </location>
</feature>
<organism evidence="2 3">
    <name type="scientific">Ajellomyces dermatitidis (strain ER-3 / ATCC MYA-2586)</name>
    <name type="common">Blastomyces dermatitidis</name>
    <dbReference type="NCBI Taxonomy" id="559297"/>
    <lineage>
        <taxon>Eukaryota</taxon>
        <taxon>Fungi</taxon>
        <taxon>Dikarya</taxon>
        <taxon>Ascomycota</taxon>
        <taxon>Pezizomycotina</taxon>
        <taxon>Eurotiomycetes</taxon>
        <taxon>Eurotiomycetidae</taxon>
        <taxon>Onygenales</taxon>
        <taxon>Ajellomycetaceae</taxon>
        <taxon>Blastomyces</taxon>
    </lineage>
</organism>
<protein>
    <submittedName>
        <fullName evidence="2">Uncharacterized protein</fullName>
    </submittedName>
</protein>
<dbReference type="EMBL" id="EQ999977">
    <property type="protein sequence ID" value="OAT01270.1"/>
    <property type="molecule type" value="Genomic_DNA"/>
</dbReference>
<reference evidence="3" key="1">
    <citation type="journal article" date="2015" name="PLoS Genet.">
        <title>The dynamic genome and transcriptome of the human fungal pathogen Blastomyces and close relative Emmonsia.</title>
        <authorList>
            <person name="Munoz J.F."/>
            <person name="Gauthier G.M."/>
            <person name="Desjardins C.A."/>
            <person name="Gallo J.E."/>
            <person name="Holder J."/>
            <person name="Sullivan T.D."/>
            <person name="Marty A.J."/>
            <person name="Carmen J.C."/>
            <person name="Chen Z."/>
            <person name="Ding L."/>
            <person name="Gujja S."/>
            <person name="Magrini V."/>
            <person name="Misas E."/>
            <person name="Mitreva M."/>
            <person name="Priest M."/>
            <person name="Saif S."/>
            <person name="Whiston E.A."/>
            <person name="Young S."/>
            <person name="Zeng Q."/>
            <person name="Goldman W.E."/>
            <person name="Mardis E.R."/>
            <person name="Taylor J.W."/>
            <person name="McEwen J.G."/>
            <person name="Clay O.K."/>
            <person name="Klein B.S."/>
            <person name="Cuomo C.A."/>
        </authorList>
    </citation>
    <scope>NUCLEOTIDE SEQUENCE [LARGE SCALE GENOMIC DNA]</scope>
    <source>
        <strain evidence="3">ER-3 / ATCC MYA-2586</strain>
    </source>
</reference>
<keyword evidence="1" id="KW-0812">Transmembrane</keyword>
<keyword evidence="1" id="KW-1133">Transmembrane helix</keyword>
<evidence type="ECO:0000313" key="3">
    <source>
        <dbReference type="Proteomes" id="UP000002039"/>
    </source>
</evidence>
<evidence type="ECO:0000313" key="2">
    <source>
        <dbReference type="EMBL" id="OAT01270.1"/>
    </source>
</evidence>
<keyword evidence="1" id="KW-0472">Membrane</keyword>
<dbReference type="Proteomes" id="UP000002039">
    <property type="component" value="Unassembled WGS sequence"/>
</dbReference>
<proteinExistence type="predicted"/>
<name>A0ABX2VVT0_AJEDR</name>
<dbReference type="GeneID" id="69031904"/>